<dbReference type="AlphaFoldDB" id="A0A9P5N4J8"/>
<dbReference type="GO" id="GO:0016020">
    <property type="term" value="C:membrane"/>
    <property type="evidence" value="ECO:0007669"/>
    <property type="project" value="UniProtKB-SubCell"/>
</dbReference>
<feature type="transmembrane region" description="Helical" evidence="8">
    <location>
        <begin position="743"/>
        <end position="764"/>
    </location>
</feature>
<evidence type="ECO:0000256" key="8">
    <source>
        <dbReference type="SAM" id="Phobius"/>
    </source>
</evidence>
<gene>
    <name evidence="10" type="ORF">DFH94DRAFT_808983</name>
</gene>
<dbReference type="Pfam" id="PF01699">
    <property type="entry name" value="Na_Ca_ex"/>
    <property type="match status" value="2"/>
</dbReference>
<dbReference type="InterPro" id="IPR044880">
    <property type="entry name" value="NCX_ion-bd_dom_sf"/>
</dbReference>
<dbReference type="PANTHER" id="PTHR12266">
    <property type="entry name" value="NA+/CA2+ K+ INDEPENDENT EXCHANGER"/>
    <property type="match status" value="1"/>
</dbReference>
<feature type="transmembrane region" description="Helical" evidence="8">
    <location>
        <begin position="585"/>
        <end position="604"/>
    </location>
</feature>
<feature type="transmembrane region" description="Helical" evidence="8">
    <location>
        <begin position="638"/>
        <end position="657"/>
    </location>
</feature>
<keyword evidence="11" id="KW-1185">Reference proteome</keyword>
<feature type="domain" description="Sodium/calcium exchanger membrane region" evidence="9">
    <location>
        <begin position="118"/>
        <end position="257"/>
    </location>
</feature>
<dbReference type="GO" id="GO:0008324">
    <property type="term" value="F:monoatomic cation transmembrane transporter activity"/>
    <property type="evidence" value="ECO:0007669"/>
    <property type="project" value="TreeGrafter"/>
</dbReference>
<comment type="subcellular location">
    <subcellularLocation>
        <location evidence="1">Membrane</location>
        <topology evidence="1">Multi-pass membrane protein</topology>
    </subcellularLocation>
</comment>
<reference evidence="10" key="1">
    <citation type="submission" date="2019-10" db="EMBL/GenBank/DDBJ databases">
        <authorList>
            <consortium name="DOE Joint Genome Institute"/>
            <person name="Kuo A."/>
            <person name="Miyauchi S."/>
            <person name="Kiss E."/>
            <person name="Drula E."/>
            <person name="Kohler A."/>
            <person name="Sanchez-Garcia M."/>
            <person name="Andreopoulos B."/>
            <person name="Barry K.W."/>
            <person name="Bonito G."/>
            <person name="Buee M."/>
            <person name="Carver A."/>
            <person name="Chen C."/>
            <person name="Cichocki N."/>
            <person name="Clum A."/>
            <person name="Culley D."/>
            <person name="Crous P.W."/>
            <person name="Fauchery L."/>
            <person name="Girlanda M."/>
            <person name="Hayes R."/>
            <person name="Keri Z."/>
            <person name="LaButti K."/>
            <person name="Lipzen A."/>
            <person name="Lombard V."/>
            <person name="Magnuson J."/>
            <person name="Maillard F."/>
            <person name="Morin E."/>
            <person name="Murat C."/>
            <person name="Nolan M."/>
            <person name="Ohm R."/>
            <person name="Pangilinan J."/>
            <person name="Pereira M."/>
            <person name="Perotto S."/>
            <person name="Peter M."/>
            <person name="Riley R."/>
            <person name="Sitrit Y."/>
            <person name="Stielow B."/>
            <person name="Szollosi G."/>
            <person name="Zifcakova L."/>
            <person name="Stursova M."/>
            <person name="Spatafora J.W."/>
            <person name="Tedersoo L."/>
            <person name="Vaario L.-M."/>
            <person name="Yamada A."/>
            <person name="Yan M."/>
            <person name="Wang P."/>
            <person name="Xu J."/>
            <person name="Bruns T."/>
            <person name="Baldrian P."/>
            <person name="Vilgalys R."/>
            <person name="Henrissat B."/>
            <person name="Grigoriev I.V."/>
            <person name="Hibbett D."/>
            <person name="Nagy L.G."/>
            <person name="Martin F.M."/>
        </authorList>
    </citation>
    <scope>NUCLEOTIDE SEQUENCE</scope>
    <source>
        <strain evidence="10">Prilba</strain>
    </source>
</reference>
<keyword evidence="5 8" id="KW-1133">Transmembrane helix</keyword>
<feature type="compositionally biased region" description="Low complexity" evidence="7">
    <location>
        <begin position="408"/>
        <end position="425"/>
    </location>
</feature>
<feature type="region of interest" description="Disordered" evidence="7">
    <location>
        <begin position="328"/>
        <end position="350"/>
    </location>
</feature>
<keyword evidence="4 8" id="KW-0812">Transmembrane</keyword>
<evidence type="ECO:0000313" key="11">
    <source>
        <dbReference type="Proteomes" id="UP000759537"/>
    </source>
</evidence>
<keyword evidence="3" id="KW-0813">Transport</keyword>
<comment type="similarity">
    <text evidence="2">Belongs to the Ca(2+):cation antiporter (CaCA) (TC 2.A.19) family.</text>
</comment>
<dbReference type="GO" id="GO:0006874">
    <property type="term" value="P:intracellular calcium ion homeostasis"/>
    <property type="evidence" value="ECO:0007669"/>
    <property type="project" value="TreeGrafter"/>
</dbReference>
<feature type="transmembrane region" description="Helical" evidence="8">
    <location>
        <begin position="700"/>
        <end position="722"/>
    </location>
</feature>
<feature type="transmembrane region" description="Helical" evidence="8">
    <location>
        <begin position="111"/>
        <end position="131"/>
    </location>
</feature>
<evidence type="ECO:0000259" key="9">
    <source>
        <dbReference type="Pfam" id="PF01699"/>
    </source>
</evidence>
<feature type="domain" description="Sodium/calcium exchanger membrane region" evidence="9">
    <location>
        <begin position="647"/>
        <end position="791"/>
    </location>
</feature>
<evidence type="ECO:0000313" key="10">
    <source>
        <dbReference type="EMBL" id="KAF8486159.1"/>
    </source>
</evidence>
<evidence type="ECO:0000256" key="6">
    <source>
        <dbReference type="ARBA" id="ARBA00023136"/>
    </source>
</evidence>
<accession>A0A9P5N4J8</accession>
<dbReference type="PANTHER" id="PTHR12266:SF0">
    <property type="entry name" value="MITOCHONDRIAL SODIUM_CALCIUM EXCHANGER PROTEIN"/>
    <property type="match status" value="1"/>
</dbReference>
<evidence type="ECO:0000256" key="2">
    <source>
        <dbReference type="ARBA" id="ARBA00008170"/>
    </source>
</evidence>
<evidence type="ECO:0000256" key="5">
    <source>
        <dbReference type="ARBA" id="ARBA00022989"/>
    </source>
</evidence>
<feature type="transmembrane region" description="Helical" evidence="8">
    <location>
        <begin position="511"/>
        <end position="535"/>
    </location>
</feature>
<evidence type="ECO:0000256" key="1">
    <source>
        <dbReference type="ARBA" id="ARBA00004141"/>
    </source>
</evidence>
<evidence type="ECO:0000256" key="3">
    <source>
        <dbReference type="ARBA" id="ARBA00022448"/>
    </source>
</evidence>
<feature type="transmembrane region" description="Helical" evidence="8">
    <location>
        <begin position="239"/>
        <end position="262"/>
    </location>
</feature>
<dbReference type="OrthoDB" id="407410at2759"/>
<proteinExistence type="inferred from homology"/>
<feature type="region of interest" description="Disordered" evidence="7">
    <location>
        <begin position="402"/>
        <end position="448"/>
    </location>
</feature>
<keyword evidence="6 8" id="KW-0472">Membrane</keyword>
<dbReference type="InterPro" id="IPR004837">
    <property type="entry name" value="NaCa_Exmemb"/>
</dbReference>
<reference evidence="10" key="2">
    <citation type="journal article" date="2020" name="Nat. Commun.">
        <title>Large-scale genome sequencing of mycorrhizal fungi provides insights into the early evolution of symbiotic traits.</title>
        <authorList>
            <person name="Miyauchi S."/>
            <person name="Kiss E."/>
            <person name="Kuo A."/>
            <person name="Drula E."/>
            <person name="Kohler A."/>
            <person name="Sanchez-Garcia M."/>
            <person name="Morin E."/>
            <person name="Andreopoulos B."/>
            <person name="Barry K.W."/>
            <person name="Bonito G."/>
            <person name="Buee M."/>
            <person name="Carver A."/>
            <person name="Chen C."/>
            <person name="Cichocki N."/>
            <person name="Clum A."/>
            <person name="Culley D."/>
            <person name="Crous P.W."/>
            <person name="Fauchery L."/>
            <person name="Girlanda M."/>
            <person name="Hayes R.D."/>
            <person name="Keri Z."/>
            <person name="LaButti K."/>
            <person name="Lipzen A."/>
            <person name="Lombard V."/>
            <person name="Magnuson J."/>
            <person name="Maillard F."/>
            <person name="Murat C."/>
            <person name="Nolan M."/>
            <person name="Ohm R.A."/>
            <person name="Pangilinan J."/>
            <person name="Pereira M.F."/>
            <person name="Perotto S."/>
            <person name="Peter M."/>
            <person name="Pfister S."/>
            <person name="Riley R."/>
            <person name="Sitrit Y."/>
            <person name="Stielow J.B."/>
            <person name="Szollosi G."/>
            <person name="Zifcakova L."/>
            <person name="Stursova M."/>
            <person name="Spatafora J.W."/>
            <person name="Tedersoo L."/>
            <person name="Vaario L.M."/>
            <person name="Yamada A."/>
            <person name="Yan M."/>
            <person name="Wang P."/>
            <person name="Xu J."/>
            <person name="Bruns T."/>
            <person name="Baldrian P."/>
            <person name="Vilgalys R."/>
            <person name="Dunand C."/>
            <person name="Henrissat B."/>
            <person name="Grigoriev I.V."/>
            <person name="Hibbett D."/>
            <person name="Nagy L.G."/>
            <person name="Martin F.M."/>
        </authorList>
    </citation>
    <scope>NUCLEOTIDE SEQUENCE</scope>
    <source>
        <strain evidence="10">Prilba</strain>
    </source>
</reference>
<name>A0A9P5N4J8_9AGAM</name>
<dbReference type="EMBL" id="WHVB01000002">
    <property type="protein sequence ID" value="KAF8486159.1"/>
    <property type="molecule type" value="Genomic_DNA"/>
</dbReference>
<feature type="transmembrane region" description="Helical" evidence="8">
    <location>
        <begin position="181"/>
        <end position="202"/>
    </location>
</feature>
<feature type="compositionally biased region" description="Pro residues" evidence="7">
    <location>
        <begin position="426"/>
        <end position="446"/>
    </location>
</feature>
<feature type="transmembrane region" description="Helical" evidence="8">
    <location>
        <begin position="669"/>
        <end position="688"/>
    </location>
</feature>
<feature type="transmembrane region" description="Helical" evidence="8">
    <location>
        <begin position="611"/>
        <end position="632"/>
    </location>
</feature>
<sequence>MGSYVTLKVAFVALLILNALLWSQGSHSRIHRSHALLSSKPHFSKRTLPGLLVNRQYDTYNEGPGECEPITVPVEDQCEHVYDTTCPTSETFLSVPYLQYYFCASPTARPFVFLGLLLWLGFLFSTLGISASDFFCPNLATIAQLLNLDEHVAGVTFLALGNGSPDVFATFAALRTNAGSLAIGELLGAASFIVSCVVGSMCIIKPFRVNRGPFLRDIAFFTVAVTTLLFILYDGWIYAWEAALLVVLYLAYVFTVIVGSWWEHRCEKKHLLEARIRSEYDEEGVQPYRDHEPYRDEPSRSPSSVPLLFPGAGQPPLSLLPRLDLPAQPSYQHPQDSRAESRSSSRSPRLMTMPSFSLVGALEFRSVISSLQQEAAGSSLGTFEPLLTPYFGGHYHGFGRSRSRSHGSMHSGSMQGSDASSDVPLSPLPPAPLPAPDQGPSLPEPPLILIDSDAESRIPEISHTPASPRSDTNSDVAHHIVATRRQSICLALTRTSHILFPTMHEFKTKSLLGKFAAVFAAPAVFALTITLPVVVRPYDSLGRRYEKDPSTVNTLTTFEEDGIERTLIAEEVVLEEMHELKFNKWLMAVQCAFGPLFCTAVLFKDFSYERWLLLGIGLAGLVAGISVAIFANKGDHRGWLLARCSMGFLVAVVWIMAIADEVINILQTFGFIFGLSDAIIGLTIFAAGNSMADLVANMSVAAFAPIMGFSACFGGPMLNILLGVGVSGSYVIHTTAEPYRLHFSTTLLVSTVGLLSLLIVTMIFVPLNGYFLTRKWGVFLICFYVVIMTVNVVVEVLGLD</sequence>
<dbReference type="Gene3D" id="1.20.1420.30">
    <property type="entry name" value="NCX, central ion-binding region"/>
    <property type="match status" value="2"/>
</dbReference>
<evidence type="ECO:0000256" key="7">
    <source>
        <dbReference type="SAM" id="MobiDB-lite"/>
    </source>
</evidence>
<protein>
    <submittedName>
        <fullName evidence="10">Sodium/calcium exchanger protein-domain-containing protein</fullName>
    </submittedName>
</protein>
<dbReference type="InterPro" id="IPR051359">
    <property type="entry name" value="CaCA_antiporter"/>
</dbReference>
<feature type="transmembrane region" description="Helical" evidence="8">
    <location>
        <begin position="6"/>
        <end position="23"/>
    </location>
</feature>
<organism evidence="10 11">
    <name type="scientific">Russula ochroleuca</name>
    <dbReference type="NCBI Taxonomy" id="152965"/>
    <lineage>
        <taxon>Eukaryota</taxon>
        <taxon>Fungi</taxon>
        <taxon>Dikarya</taxon>
        <taxon>Basidiomycota</taxon>
        <taxon>Agaricomycotina</taxon>
        <taxon>Agaricomycetes</taxon>
        <taxon>Russulales</taxon>
        <taxon>Russulaceae</taxon>
        <taxon>Russula</taxon>
    </lineage>
</organism>
<evidence type="ECO:0000256" key="4">
    <source>
        <dbReference type="ARBA" id="ARBA00022692"/>
    </source>
</evidence>
<comment type="caution">
    <text evidence="10">The sequence shown here is derived from an EMBL/GenBank/DDBJ whole genome shotgun (WGS) entry which is preliminary data.</text>
</comment>
<feature type="transmembrane region" description="Helical" evidence="8">
    <location>
        <begin position="776"/>
        <end position="799"/>
    </location>
</feature>
<feature type="transmembrane region" description="Helical" evidence="8">
    <location>
        <begin position="214"/>
        <end position="233"/>
    </location>
</feature>
<dbReference type="Proteomes" id="UP000759537">
    <property type="component" value="Unassembled WGS sequence"/>
</dbReference>